<organism evidence="6 7">
    <name type="scientific">Chrysolophus pictus</name>
    <name type="common">Golden pheasant</name>
    <name type="synonym">Phasianus pictus</name>
    <dbReference type="NCBI Taxonomy" id="9089"/>
    <lineage>
        <taxon>Eukaryota</taxon>
        <taxon>Metazoa</taxon>
        <taxon>Chordata</taxon>
        <taxon>Craniata</taxon>
        <taxon>Vertebrata</taxon>
        <taxon>Euteleostomi</taxon>
        <taxon>Archelosauria</taxon>
        <taxon>Archosauria</taxon>
        <taxon>Dinosauria</taxon>
        <taxon>Saurischia</taxon>
        <taxon>Theropoda</taxon>
        <taxon>Coelurosauria</taxon>
        <taxon>Aves</taxon>
        <taxon>Neognathae</taxon>
        <taxon>Galloanserae</taxon>
        <taxon>Galliformes</taxon>
        <taxon>Phasianidae</taxon>
        <taxon>Phasianinae</taxon>
        <taxon>Chrysolophus</taxon>
    </lineage>
</organism>
<evidence type="ECO:0000256" key="3">
    <source>
        <dbReference type="ARBA" id="ARBA00074176"/>
    </source>
</evidence>
<accession>A0A8C3LJR3</accession>
<evidence type="ECO:0000259" key="5">
    <source>
        <dbReference type="PROSITE" id="PS50238"/>
    </source>
</evidence>
<dbReference type="AlphaFoldDB" id="A0A8C3LJR3"/>
<dbReference type="CDD" id="cd04393">
    <property type="entry name" value="RhoGAP_FAM13A1a"/>
    <property type="match status" value="1"/>
</dbReference>
<evidence type="ECO:0000256" key="4">
    <source>
        <dbReference type="SAM" id="MobiDB-lite"/>
    </source>
</evidence>
<dbReference type="Pfam" id="PF00620">
    <property type="entry name" value="RhoGAP"/>
    <property type="match status" value="1"/>
</dbReference>
<dbReference type="Proteomes" id="UP000694543">
    <property type="component" value="Unplaced"/>
</dbReference>
<comment type="similarity">
    <text evidence="1">Belongs to the FAM13 family.</text>
</comment>
<proteinExistence type="inferred from homology"/>
<evidence type="ECO:0000256" key="1">
    <source>
        <dbReference type="ARBA" id="ARBA00007549"/>
    </source>
</evidence>
<keyword evidence="7" id="KW-1185">Reference proteome</keyword>
<evidence type="ECO:0000256" key="2">
    <source>
        <dbReference type="ARBA" id="ARBA00022468"/>
    </source>
</evidence>
<feature type="region of interest" description="Disordered" evidence="4">
    <location>
        <begin position="656"/>
        <end position="704"/>
    </location>
</feature>
<feature type="region of interest" description="Disordered" evidence="4">
    <location>
        <begin position="522"/>
        <end position="549"/>
    </location>
</feature>
<dbReference type="InterPro" id="IPR000198">
    <property type="entry name" value="RhoGAP_dom"/>
</dbReference>
<keyword evidence="2" id="KW-0343">GTPase activation</keyword>
<feature type="region of interest" description="Disordered" evidence="4">
    <location>
        <begin position="846"/>
        <end position="865"/>
    </location>
</feature>
<evidence type="ECO:0000313" key="6">
    <source>
        <dbReference type="Ensembl" id="ENSCPIP00010011101.1"/>
    </source>
</evidence>
<reference evidence="6" key="1">
    <citation type="submission" date="2025-05" db="UniProtKB">
        <authorList>
            <consortium name="Ensembl"/>
        </authorList>
    </citation>
    <scope>IDENTIFICATION</scope>
</reference>
<feature type="compositionally biased region" description="Polar residues" evidence="4">
    <location>
        <begin position="672"/>
        <end position="686"/>
    </location>
</feature>
<dbReference type="InterPro" id="IPR059029">
    <property type="entry name" value="FAM13A_dom"/>
</dbReference>
<feature type="region of interest" description="Disordered" evidence="4">
    <location>
        <begin position="332"/>
        <end position="369"/>
    </location>
</feature>
<dbReference type="GO" id="GO:0005096">
    <property type="term" value="F:GTPase activator activity"/>
    <property type="evidence" value="ECO:0007669"/>
    <property type="project" value="UniProtKB-KW"/>
</dbReference>
<feature type="compositionally biased region" description="Polar residues" evidence="4">
    <location>
        <begin position="347"/>
        <end position="367"/>
    </location>
</feature>
<dbReference type="Pfam" id="PF26116">
    <property type="entry name" value="FAM13A"/>
    <property type="match status" value="1"/>
</dbReference>
<dbReference type="FunFam" id="1.10.555.10:FF:000020">
    <property type="entry name" value="protein FAM13B isoform X1"/>
    <property type="match status" value="1"/>
</dbReference>
<sequence length="953" mass="108343">MRKSSSPSLSNCNSVLANKIFGIPLDELQQEGQPDNEVPFIVRHVVDYIEEHGGLEQEGLFQVNGNAETVEWLRQRYDNGEDVDLVKEADVPSAISLLRFFLQELPEPVIPGSLHIHLMQLSQDYNNEDEFGRKLRFLLQQLPPVNYSLLKFLCKFLANVASHHEEIWSASSLAAVFGPDVFHIYTDVEDLKEQEIVSRIMAGLLENYYEFFENEEEDFSSTNDLSSITEQINDLLEEEEDIKLEQSEELPEDGTEKPVERPAVVHLDVTGSISDSRSVTASTSAHISPISILPASADILERTIRAAVEQHLFDLQSSLDNDLKQIQQHRLGCNNDAKSPSGDEEGSNNQNDVIENNDIGSSENTGDCSEVLVSTDLGSEDMKHDTVTEEEENVQVLALPSAEPADVLLKQCDKDADVDGENNSERQNSILVDGNDRISSEIFLDSSTKACDLNANTDSEVTGDGDIYVPEEALSVQVPRLDLKNASDGDKWEAPCPITFPLIDFKTMHLQREGEDPFPAFKSWQEDSESGEAQLSPQAGRMTNHPLEEDCHPILSHRSLDFGQSQRFLHDPETLDSSSKALSFVRTRRASFSSKDDKREDKTPYQLVKKLQKKIKQFEEQFEKEKNSKPSYSDIAANPKVLKWMTDLTKLRKQIKDAKQKSSDGEFIPQTRPRSNTLPKSFGSSLDQEDEENGDEMRVVQKEKKPTKEATLELILKRLKEKRVERCLPEDIKKMTKDHLVEEKTSLQKSLLYYESQHGRPVTREERHIVKPLYDRYRLVKQMLTRASITPILGSPSTKRRGQMLQPIIEGETAHFFEEIKEEEEESDGLSADLNDILKSAVQTQSVLSPVENSESDVEDGQEKLTRDLRLSSTRAASMPELLEQLWKARAEKKKLRKTLREFEEEFYQQNGRNVQKEDRVPMLDEYREYKKIKAKLRLLEVLISKQDSSKSI</sequence>
<feature type="compositionally biased region" description="Basic and acidic residues" evidence="4">
    <location>
        <begin position="695"/>
        <end position="704"/>
    </location>
</feature>
<evidence type="ECO:0000313" key="7">
    <source>
        <dbReference type="Proteomes" id="UP000694543"/>
    </source>
</evidence>
<dbReference type="PROSITE" id="PS50238">
    <property type="entry name" value="RHOGAP"/>
    <property type="match status" value="1"/>
</dbReference>
<dbReference type="InterPro" id="IPR008936">
    <property type="entry name" value="Rho_GTPase_activation_prot"/>
</dbReference>
<dbReference type="SUPFAM" id="SSF48350">
    <property type="entry name" value="GTPase activation domain, GAP"/>
    <property type="match status" value="1"/>
</dbReference>
<dbReference type="InterPro" id="IPR039102">
    <property type="entry name" value="FAM13"/>
</dbReference>
<dbReference type="Ensembl" id="ENSCPIT00010013086.1">
    <property type="protein sequence ID" value="ENSCPIP00010011106.1"/>
    <property type="gene ID" value="ENSCPIG00010008573.1"/>
</dbReference>
<dbReference type="Ensembl" id="ENSCPIT00010013081.1">
    <property type="protein sequence ID" value="ENSCPIP00010011101.1"/>
    <property type="gene ID" value="ENSCPIG00010008573.1"/>
</dbReference>
<dbReference type="Gene3D" id="1.10.555.10">
    <property type="entry name" value="Rho GTPase activation protein"/>
    <property type="match status" value="1"/>
</dbReference>
<dbReference type="GO" id="GO:0007165">
    <property type="term" value="P:signal transduction"/>
    <property type="evidence" value="ECO:0007669"/>
    <property type="project" value="InterPro"/>
</dbReference>
<dbReference type="PANTHER" id="PTHR15904:SF16">
    <property type="entry name" value="PROTEIN FAM13B"/>
    <property type="match status" value="1"/>
</dbReference>
<name>A0A8C3LJR3_CHRPC</name>
<protein>
    <recommendedName>
        <fullName evidence="3">Protein FAM13B</fullName>
    </recommendedName>
</protein>
<feature type="domain" description="Rho-GAP" evidence="5">
    <location>
        <begin position="23"/>
        <end position="212"/>
    </location>
</feature>
<dbReference type="PANTHER" id="PTHR15904">
    <property type="entry name" value="FAM13"/>
    <property type="match status" value="1"/>
</dbReference>
<dbReference type="SMART" id="SM00324">
    <property type="entry name" value="RhoGAP"/>
    <property type="match status" value="1"/>
</dbReference>